<dbReference type="GO" id="GO:0000156">
    <property type="term" value="F:phosphorelay response regulator activity"/>
    <property type="evidence" value="ECO:0007669"/>
    <property type="project" value="InterPro"/>
</dbReference>
<accession>A0A934VS92</accession>
<feature type="active site" evidence="3 4">
    <location>
        <position position="295"/>
    </location>
</feature>
<comment type="subcellular location">
    <subcellularLocation>
        <location evidence="3">Cytoplasm</location>
    </subcellularLocation>
</comment>
<dbReference type="InterPro" id="IPR000673">
    <property type="entry name" value="Sig_transdc_resp-reg_Me-estase"/>
</dbReference>
<dbReference type="Gene3D" id="3.40.50.2300">
    <property type="match status" value="1"/>
</dbReference>
<reference evidence="8" key="1">
    <citation type="submission" date="2021-01" db="EMBL/GenBank/DDBJ databases">
        <title>Modified the classification status of verrucomicrobia.</title>
        <authorList>
            <person name="Feng X."/>
        </authorList>
    </citation>
    <scope>NUCLEOTIDE SEQUENCE</scope>
    <source>
        <strain evidence="8">KCTC 13126</strain>
    </source>
</reference>
<dbReference type="SUPFAM" id="SSF52172">
    <property type="entry name" value="CheY-like"/>
    <property type="match status" value="1"/>
</dbReference>
<evidence type="ECO:0000259" key="7">
    <source>
        <dbReference type="PROSITE" id="PS50122"/>
    </source>
</evidence>
<dbReference type="SUPFAM" id="SSF52738">
    <property type="entry name" value="Methylesterase CheB, C-terminal domain"/>
    <property type="match status" value="1"/>
</dbReference>
<keyword evidence="3 5" id="KW-0597">Phosphoprotein</keyword>
<dbReference type="CDD" id="cd16432">
    <property type="entry name" value="CheB_Rec"/>
    <property type="match status" value="1"/>
</dbReference>
<evidence type="ECO:0000256" key="1">
    <source>
        <dbReference type="ARBA" id="ARBA00022801"/>
    </source>
</evidence>
<dbReference type="GO" id="GO:0050568">
    <property type="term" value="F:protein-glutamine glutaminase activity"/>
    <property type="evidence" value="ECO:0007669"/>
    <property type="project" value="UniProtKB-UniRule"/>
</dbReference>
<feature type="domain" description="Response regulatory" evidence="6">
    <location>
        <begin position="5"/>
        <end position="123"/>
    </location>
</feature>
<comment type="catalytic activity">
    <reaction evidence="3">
        <text>L-glutaminyl-[protein] + H2O = L-glutamyl-[protein] + NH4(+)</text>
        <dbReference type="Rhea" id="RHEA:16441"/>
        <dbReference type="Rhea" id="RHEA-COMP:10207"/>
        <dbReference type="Rhea" id="RHEA-COMP:10208"/>
        <dbReference type="ChEBI" id="CHEBI:15377"/>
        <dbReference type="ChEBI" id="CHEBI:28938"/>
        <dbReference type="ChEBI" id="CHEBI:29973"/>
        <dbReference type="ChEBI" id="CHEBI:30011"/>
        <dbReference type="EC" id="3.5.1.44"/>
    </reaction>
</comment>
<proteinExistence type="inferred from homology"/>
<feature type="domain" description="CheB-type methylesterase" evidence="7">
    <location>
        <begin position="163"/>
        <end position="353"/>
    </location>
</feature>
<gene>
    <name evidence="3" type="primary">cheB</name>
    <name evidence="8" type="ORF">JIN87_15420</name>
</gene>
<dbReference type="EC" id="3.5.1.44" evidence="3"/>
<dbReference type="AlphaFoldDB" id="A0A934VS92"/>
<keyword evidence="3" id="KW-0963">Cytoplasm</keyword>
<dbReference type="InterPro" id="IPR001789">
    <property type="entry name" value="Sig_transdc_resp-reg_receiver"/>
</dbReference>
<comment type="function">
    <text evidence="3">Involved in chemotaxis. Part of a chemotaxis signal transduction system that modulates chemotaxis in response to various stimuli. Catalyzes the demethylation of specific methylglutamate residues introduced into the chemoreceptors (methyl-accepting chemotaxis proteins or MCP) by CheR. Also mediates the irreversible deamidation of specific glutamine residues to glutamic acid.</text>
</comment>
<evidence type="ECO:0000256" key="3">
    <source>
        <dbReference type="HAMAP-Rule" id="MF_00099"/>
    </source>
</evidence>
<dbReference type="RefSeq" id="WP_200356482.1">
    <property type="nucleotide sequence ID" value="NZ_JAENIL010000028.1"/>
</dbReference>
<keyword evidence="9" id="KW-1185">Reference proteome</keyword>
<dbReference type="HAMAP" id="MF_00099">
    <property type="entry name" value="CheB_chemtxs"/>
    <property type="match status" value="1"/>
</dbReference>
<name>A0A934VS92_9BACT</name>
<dbReference type="EC" id="3.1.1.61" evidence="3"/>
<evidence type="ECO:0000313" key="8">
    <source>
        <dbReference type="EMBL" id="MBK1878269.1"/>
    </source>
</evidence>
<comment type="similarity">
    <text evidence="3">Belongs to the CheB family.</text>
</comment>
<evidence type="ECO:0000256" key="4">
    <source>
        <dbReference type="PROSITE-ProRule" id="PRU00050"/>
    </source>
</evidence>
<feature type="active site" evidence="3 4">
    <location>
        <position position="199"/>
    </location>
</feature>
<evidence type="ECO:0000313" key="9">
    <source>
        <dbReference type="Proteomes" id="UP000617628"/>
    </source>
</evidence>
<keyword evidence="1 3" id="KW-0378">Hydrolase</keyword>
<dbReference type="GO" id="GO:0005737">
    <property type="term" value="C:cytoplasm"/>
    <property type="evidence" value="ECO:0007669"/>
    <property type="project" value="UniProtKB-SubCell"/>
</dbReference>
<dbReference type="PIRSF" id="PIRSF000876">
    <property type="entry name" value="RR_chemtxs_CheB"/>
    <property type="match status" value="1"/>
</dbReference>
<dbReference type="NCBIfam" id="NF001965">
    <property type="entry name" value="PRK00742.1"/>
    <property type="match status" value="1"/>
</dbReference>
<dbReference type="GO" id="GO:0008984">
    <property type="term" value="F:protein-glutamate methylesterase activity"/>
    <property type="evidence" value="ECO:0007669"/>
    <property type="project" value="UniProtKB-UniRule"/>
</dbReference>
<dbReference type="InterPro" id="IPR011006">
    <property type="entry name" value="CheY-like_superfamily"/>
</dbReference>
<dbReference type="Pfam" id="PF01339">
    <property type="entry name" value="CheB_methylest"/>
    <property type="match status" value="1"/>
</dbReference>
<dbReference type="SMART" id="SM00448">
    <property type="entry name" value="REC"/>
    <property type="match status" value="1"/>
</dbReference>
<dbReference type="EMBL" id="JAENIL010000028">
    <property type="protein sequence ID" value="MBK1878269.1"/>
    <property type="molecule type" value="Genomic_DNA"/>
</dbReference>
<keyword evidence="3 4" id="KW-0145">Chemotaxis</keyword>
<comment type="PTM">
    <text evidence="3">Phosphorylated by CheA. Phosphorylation of the N-terminal regulatory domain activates the methylesterase activity.</text>
</comment>
<dbReference type="InterPro" id="IPR008248">
    <property type="entry name" value="CheB-like"/>
</dbReference>
<dbReference type="GO" id="GO:0006935">
    <property type="term" value="P:chemotaxis"/>
    <property type="evidence" value="ECO:0007669"/>
    <property type="project" value="UniProtKB-UniRule"/>
</dbReference>
<dbReference type="Proteomes" id="UP000617628">
    <property type="component" value="Unassembled WGS sequence"/>
</dbReference>
<comment type="catalytic activity">
    <reaction evidence="2 3">
        <text>[protein]-L-glutamate 5-O-methyl ester + H2O = L-glutamyl-[protein] + methanol + H(+)</text>
        <dbReference type="Rhea" id="RHEA:23236"/>
        <dbReference type="Rhea" id="RHEA-COMP:10208"/>
        <dbReference type="Rhea" id="RHEA-COMP:10311"/>
        <dbReference type="ChEBI" id="CHEBI:15377"/>
        <dbReference type="ChEBI" id="CHEBI:15378"/>
        <dbReference type="ChEBI" id="CHEBI:17790"/>
        <dbReference type="ChEBI" id="CHEBI:29973"/>
        <dbReference type="ChEBI" id="CHEBI:82795"/>
        <dbReference type="EC" id="3.1.1.61"/>
    </reaction>
</comment>
<dbReference type="PROSITE" id="PS50122">
    <property type="entry name" value="CHEB"/>
    <property type="match status" value="1"/>
</dbReference>
<dbReference type="Gene3D" id="3.40.50.180">
    <property type="entry name" value="Methylesterase CheB, C-terminal domain"/>
    <property type="match status" value="1"/>
</dbReference>
<sequence>MPKPRVLIVDDTSVVRRLLSEVIERDDELDVAGTAPNGKVALMKLPQLNPDIITLDIEMPEMDGIETLREIRKVDKRTPVIMLSSLTRTGAEMTFEALSAGATDYLLKPAKVTDFATTLKELNQLLLPKLKAHVKLPEPTVSTAQPAPAKPSSAIPNSTSNGPFNILCIGTSTGGPNALETIFHRLQEPLSVPAVIVQHMPPVFTRTLAERLDKISPNRVFEGEDGQLLEPGCAYIAPGGKHMEVKRVGNEVRLHLHEGPPENSCRPAVDTLFRSVASTYKDGALGIILTGMGQDGLRGCEALHEQGSRIISQDQKTSLIWGMPRAVTEANLAHQTLPLDNIPGAIYTRMSSHGPLAN</sequence>
<feature type="modified residue" description="4-aspartylphosphate" evidence="3 5">
    <location>
        <position position="56"/>
    </location>
</feature>
<evidence type="ECO:0000256" key="5">
    <source>
        <dbReference type="PROSITE-ProRule" id="PRU00169"/>
    </source>
</evidence>
<dbReference type="PANTHER" id="PTHR42872">
    <property type="entry name" value="PROTEIN-GLUTAMATE METHYLESTERASE/PROTEIN-GLUTAMINE GLUTAMINASE"/>
    <property type="match status" value="1"/>
</dbReference>
<comment type="caution">
    <text evidence="8">The sequence shown here is derived from an EMBL/GenBank/DDBJ whole genome shotgun (WGS) entry which is preliminary data.</text>
</comment>
<feature type="active site" evidence="3 4">
    <location>
        <position position="172"/>
    </location>
</feature>
<dbReference type="CDD" id="cd17541">
    <property type="entry name" value="REC_CheB-like"/>
    <property type="match status" value="1"/>
</dbReference>
<dbReference type="InterPro" id="IPR035909">
    <property type="entry name" value="CheB_C"/>
</dbReference>
<evidence type="ECO:0000256" key="2">
    <source>
        <dbReference type="ARBA" id="ARBA00048267"/>
    </source>
</evidence>
<protein>
    <recommendedName>
        <fullName evidence="3">Protein-glutamate methylesterase/protein-glutamine glutaminase</fullName>
        <ecNumber evidence="3">3.1.1.61</ecNumber>
        <ecNumber evidence="3">3.5.1.44</ecNumber>
    </recommendedName>
</protein>
<organism evidence="8 9">
    <name type="scientific">Pelagicoccus mobilis</name>
    <dbReference type="NCBI Taxonomy" id="415221"/>
    <lineage>
        <taxon>Bacteria</taxon>
        <taxon>Pseudomonadati</taxon>
        <taxon>Verrucomicrobiota</taxon>
        <taxon>Opitutia</taxon>
        <taxon>Puniceicoccales</taxon>
        <taxon>Pelagicoccaceae</taxon>
        <taxon>Pelagicoccus</taxon>
    </lineage>
</organism>
<evidence type="ECO:0000259" key="6">
    <source>
        <dbReference type="PROSITE" id="PS50110"/>
    </source>
</evidence>
<dbReference type="Pfam" id="PF00072">
    <property type="entry name" value="Response_reg"/>
    <property type="match status" value="1"/>
</dbReference>
<dbReference type="PROSITE" id="PS50110">
    <property type="entry name" value="RESPONSE_REGULATORY"/>
    <property type="match status" value="1"/>
</dbReference>
<comment type="domain">
    <text evidence="3">Contains a C-terminal catalytic domain, and an N-terminal region which modulates catalytic activity.</text>
</comment>
<dbReference type="PANTHER" id="PTHR42872:SF3">
    <property type="entry name" value="PROTEIN-GLUTAMATE METHYLESTERASE_PROTEIN-GLUTAMINE GLUTAMINASE 1"/>
    <property type="match status" value="1"/>
</dbReference>